<proteinExistence type="inferred from homology"/>
<keyword evidence="14" id="KW-1185">Reference proteome</keyword>
<evidence type="ECO:0000256" key="1">
    <source>
        <dbReference type="ARBA" id="ARBA00004117"/>
    </source>
</evidence>
<evidence type="ECO:0000256" key="7">
    <source>
        <dbReference type="ARBA" id="ARBA00023136"/>
    </source>
</evidence>
<dbReference type="PIRSF" id="PIRSF004862">
    <property type="entry name" value="FliF"/>
    <property type="match status" value="1"/>
</dbReference>
<dbReference type="InterPro" id="IPR045851">
    <property type="entry name" value="AMP-bd_C_sf"/>
</dbReference>
<feature type="domain" description="Flagellar M-ring N-terminal" evidence="11">
    <location>
        <begin position="50"/>
        <end position="221"/>
    </location>
</feature>
<keyword evidence="6 10" id="KW-1133">Transmembrane helix</keyword>
<sequence>MKENILKWKEKSVAFWSNRTKSQKGIFNGSILIVLLLIAGIVLFSAAGSKLVPLYNNLSLQEVGQIKTELDARGISYELEDGGKTITVPEENVDTLLVDLAGQGIPNSGNIDYSFFSENTSWGITDNEFNIMKLDAMQTELANLMKSIEGIENAKVMINMPEDPVFVSDSAEEASASIVINTKPGYQFQGNQIDSLYHLVSKAVPNLPPDNIAIMNQYFEYYDRNSQMSMNAEGSHTYQQTVKKDIERDIQRRLQQMLGAMVGAENVIVSVTSDIDFTQENRTEELVEPVDLENMEGLPVSIETIQETYSGNPPVGGEAGTGDEDVANYPAQENDDNGEYELAKETINNEFNRIRKDIVESPYKIRDLGIQVAVDQVRNTNGNDIQYLSQQEQNTVEEGISSILGSIIGTSIDKEYGEVIPDEKFSIVFQEFNDEPAMPQTAAPVFPMWLYMAGAVLLLIIIILAVLLLRNRKAEEEYIEETITTGPSLEVPEMPENQDSESVIRRKQLEKIAKEKPEEFAKLLRSWIGEE</sequence>
<gene>
    <name evidence="13" type="ORF">CIL03_04030</name>
</gene>
<evidence type="ECO:0000256" key="5">
    <source>
        <dbReference type="ARBA" id="ARBA00022692"/>
    </source>
</evidence>
<evidence type="ECO:0000313" key="14">
    <source>
        <dbReference type="Proteomes" id="UP000216498"/>
    </source>
</evidence>
<evidence type="ECO:0000256" key="3">
    <source>
        <dbReference type="ARBA" id="ARBA00007971"/>
    </source>
</evidence>
<evidence type="ECO:0000259" key="12">
    <source>
        <dbReference type="Pfam" id="PF08345"/>
    </source>
</evidence>
<dbReference type="RefSeq" id="WP_094883920.1">
    <property type="nucleotide sequence ID" value="NZ_NPMS01000001.1"/>
</dbReference>
<dbReference type="Pfam" id="PF08345">
    <property type="entry name" value="YscJ_FliF_C"/>
    <property type="match status" value="1"/>
</dbReference>
<dbReference type="OrthoDB" id="9807026at2"/>
<evidence type="ECO:0000256" key="10">
    <source>
        <dbReference type="SAM" id="Phobius"/>
    </source>
</evidence>
<accession>A0A265NE91</accession>
<comment type="function">
    <text evidence="9">The M ring may be actively involved in energy transduction.</text>
</comment>
<feature type="transmembrane region" description="Helical" evidence="10">
    <location>
        <begin position="26"/>
        <end position="47"/>
    </location>
</feature>
<comment type="similarity">
    <text evidence="3 9">Belongs to the FliF family.</text>
</comment>
<evidence type="ECO:0000256" key="9">
    <source>
        <dbReference type="PIRNR" id="PIRNR004862"/>
    </source>
</evidence>
<dbReference type="PANTHER" id="PTHR30046">
    <property type="entry name" value="FLAGELLAR M-RING PROTEIN"/>
    <property type="match status" value="1"/>
</dbReference>
<evidence type="ECO:0000256" key="4">
    <source>
        <dbReference type="ARBA" id="ARBA00022475"/>
    </source>
</evidence>
<comment type="subcellular location">
    <subcellularLocation>
        <location evidence="1 9">Bacterial flagellum basal body</location>
    </subcellularLocation>
    <subcellularLocation>
        <location evidence="2">Cell membrane</location>
        <topology evidence="2">Multi-pass membrane protein</topology>
    </subcellularLocation>
</comment>
<protein>
    <recommendedName>
        <fullName evidence="9">Flagellar M-ring protein</fullName>
    </recommendedName>
</protein>
<comment type="caution">
    <text evidence="13">The sequence shown here is derived from an EMBL/GenBank/DDBJ whole genome shotgun (WGS) entry which is preliminary data.</text>
</comment>
<dbReference type="EMBL" id="NPMS01000001">
    <property type="protein sequence ID" value="OZU90323.1"/>
    <property type="molecule type" value="Genomic_DNA"/>
</dbReference>
<dbReference type="Proteomes" id="UP000216498">
    <property type="component" value="Unassembled WGS sequence"/>
</dbReference>
<dbReference type="PANTHER" id="PTHR30046:SF0">
    <property type="entry name" value="FLAGELLAR M-RING PROTEIN"/>
    <property type="match status" value="1"/>
</dbReference>
<dbReference type="InterPro" id="IPR043427">
    <property type="entry name" value="YscJ/FliF"/>
</dbReference>
<dbReference type="GO" id="GO:0005886">
    <property type="term" value="C:plasma membrane"/>
    <property type="evidence" value="ECO:0007669"/>
    <property type="project" value="UniProtKB-SubCell"/>
</dbReference>
<organism evidence="13 14">
    <name type="scientific">Virgibacillus indicus</name>
    <dbReference type="NCBI Taxonomy" id="2024554"/>
    <lineage>
        <taxon>Bacteria</taxon>
        <taxon>Bacillati</taxon>
        <taxon>Bacillota</taxon>
        <taxon>Bacilli</taxon>
        <taxon>Bacillales</taxon>
        <taxon>Bacillaceae</taxon>
        <taxon>Virgibacillus</taxon>
    </lineage>
</organism>
<keyword evidence="7 10" id="KW-0472">Membrane</keyword>
<keyword evidence="4" id="KW-1003">Cell membrane</keyword>
<keyword evidence="13" id="KW-0969">Cilium</keyword>
<dbReference type="GO" id="GO:0003774">
    <property type="term" value="F:cytoskeletal motor activity"/>
    <property type="evidence" value="ECO:0007669"/>
    <property type="project" value="InterPro"/>
</dbReference>
<evidence type="ECO:0000259" key="11">
    <source>
        <dbReference type="Pfam" id="PF01514"/>
    </source>
</evidence>
<feature type="transmembrane region" description="Helical" evidence="10">
    <location>
        <begin position="448"/>
        <end position="469"/>
    </location>
</feature>
<keyword evidence="8 9" id="KW-0975">Bacterial flagellum</keyword>
<keyword evidence="13" id="KW-0966">Cell projection</keyword>
<dbReference type="Gene3D" id="3.30.300.30">
    <property type="match status" value="1"/>
</dbReference>
<dbReference type="PRINTS" id="PR01009">
    <property type="entry name" value="FLGMRINGFLIF"/>
</dbReference>
<dbReference type="GO" id="GO:0009431">
    <property type="term" value="C:bacterial-type flagellum basal body, MS ring"/>
    <property type="evidence" value="ECO:0007669"/>
    <property type="project" value="InterPro"/>
</dbReference>
<feature type="domain" description="Flagellar M-ring C-terminal" evidence="12">
    <location>
        <begin position="258"/>
        <end position="404"/>
    </location>
</feature>
<dbReference type="GO" id="GO:0071973">
    <property type="term" value="P:bacterial-type flagellum-dependent cell motility"/>
    <property type="evidence" value="ECO:0007669"/>
    <property type="project" value="InterPro"/>
</dbReference>
<keyword evidence="5 10" id="KW-0812">Transmembrane</keyword>
<evidence type="ECO:0000313" key="13">
    <source>
        <dbReference type="EMBL" id="OZU90323.1"/>
    </source>
</evidence>
<dbReference type="Pfam" id="PF01514">
    <property type="entry name" value="YscJ_FliF"/>
    <property type="match status" value="1"/>
</dbReference>
<dbReference type="InterPro" id="IPR000067">
    <property type="entry name" value="FlgMring_FliF"/>
</dbReference>
<reference evidence="13 14" key="1">
    <citation type="submission" date="2017-08" db="EMBL/GenBank/DDBJ databases">
        <title>Virgibacillus indicus sp. nov. and Virgibacillus profoundi sp. nov, two moderately halophilic bacteria isolated from marine sediment by using the Microfluidic Streak Plate.</title>
        <authorList>
            <person name="Xu B."/>
            <person name="Hu B."/>
            <person name="Wang J."/>
            <person name="Zhu Y."/>
            <person name="Huang L."/>
            <person name="Du W."/>
            <person name="Huang Y."/>
        </authorList>
    </citation>
    <scope>NUCLEOTIDE SEQUENCE [LARGE SCALE GENOMIC DNA]</scope>
    <source>
        <strain evidence="13 14">IO3-P2-C2</strain>
    </source>
</reference>
<name>A0A265NE91_9BACI</name>
<keyword evidence="13" id="KW-0282">Flagellum</keyword>
<evidence type="ECO:0000256" key="6">
    <source>
        <dbReference type="ARBA" id="ARBA00022989"/>
    </source>
</evidence>
<dbReference type="InterPro" id="IPR013556">
    <property type="entry name" value="Flag_M-ring_C"/>
</dbReference>
<dbReference type="InterPro" id="IPR006182">
    <property type="entry name" value="FliF_N_dom"/>
</dbReference>
<dbReference type="AlphaFoldDB" id="A0A265NE91"/>
<evidence type="ECO:0000256" key="8">
    <source>
        <dbReference type="ARBA" id="ARBA00023143"/>
    </source>
</evidence>
<dbReference type="NCBIfam" id="TIGR00206">
    <property type="entry name" value="fliF"/>
    <property type="match status" value="1"/>
</dbReference>
<evidence type="ECO:0000256" key="2">
    <source>
        <dbReference type="ARBA" id="ARBA00004651"/>
    </source>
</evidence>